<evidence type="ECO:0000313" key="3">
    <source>
        <dbReference type="Proteomes" id="UP000186364"/>
    </source>
</evidence>
<protein>
    <submittedName>
        <fullName evidence="2">Transposase</fullName>
    </submittedName>
</protein>
<dbReference type="Proteomes" id="UP000186364">
    <property type="component" value="Unassembled WGS sequence"/>
</dbReference>
<evidence type="ECO:0000259" key="1">
    <source>
        <dbReference type="Pfam" id="PF04230"/>
    </source>
</evidence>
<dbReference type="InterPro" id="IPR007345">
    <property type="entry name" value="Polysacch_pyruvyl_Trfase"/>
</dbReference>
<dbReference type="Pfam" id="PF04230">
    <property type="entry name" value="PS_pyruv_trans"/>
    <property type="match status" value="1"/>
</dbReference>
<evidence type="ECO:0000313" key="2">
    <source>
        <dbReference type="EMBL" id="OLP62117.1"/>
    </source>
</evidence>
<sequence>MKTNSLAEHVRAHGTVPLAWAGSTLAMNYLNLGDALSPVMVALMSGRDIVRVPSRSEALRMACVGTIGHGFSGGEVWFWGTGCSDRLDPKKHATDAPFQVAPDAKFRVMATRGPVSEALLTGKPAGTVGVYGDPVWLLPHFYRPKVEKRWKLGVIVHLSELADREVEAHLREGHDRYDIPAELSDDIHIINTVTSIGLDGMKAKMEEILSCERIVSTSLHGLVFAESYGIPCLPFPSHLDGGLQSVDLHDFGGLNLRIVDLYRGLGQRHLDLYGQPLTEPTDWQALISAIDATWREKPFDADALVEAFPLDLNMIEARPGETIWEHPLLQSLILQHDVSALNRQAAVPRPAAAKKRFGWLPWRR</sequence>
<reference evidence="2 3" key="1">
    <citation type="submission" date="2016-09" db="EMBL/GenBank/DDBJ databases">
        <title>Rhizobium sp. nov., a novel species isolated from the rice rhizosphere.</title>
        <authorList>
            <person name="Zhao J."/>
            <person name="Zhang X."/>
        </authorList>
    </citation>
    <scope>NUCLEOTIDE SEQUENCE [LARGE SCALE GENOMIC DNA]</scope>
    <source>
        <strain evidence="2 3">1.7048</strain>
    </source>
</reference>
<accession>A0A1Q9B270</accession>
<keyword evidence="3" id="KW-1185">Reference proteome</keyword>
<dbReference type="EMBL" id="MKIP01000028">
    <property type="protein sequence ID" value="OLP62117.1"/>
    <property type="molecule type" value="Genomic_DNA"/>
</dbReference>
<proteinExistence type="predicted"/>
<feature type="domain" description="Polysaccharide pyruvyl transferase" evidence="1">
    <location>
        <begin position="109"/>
        <end position="236"/>
    </location>
</feature>
<organism evidence="2 3">
    <name type="scientific">Xaviernesmea oryzae</name>
    <dbReference type="NCBI Taxonomy" id="464029"/>
    <lineage>
        <taxon>Bacteria</taxon>
        <taxon>Pseudomonadati</taxon>
        <taxon>Pseudomonadota</taxon>
        <taxon>Alphaproteobacteria</taxon>
        <taxon>Hyphomicrobiales</taxon>
        <taxon>Rhizobiaceae</taxon>
        <taxon>Rhizobium/Agrobacterium group</taxon>
        <taxon>Xaviernesmea</taxon>
    </lineage>
</organism>
<dbReference type="RefSeq" id="WP_075625877.1">
    <property type="nucleotide sequence ID" value="NZ_FOAM01000014.1"/>
</dbReference>
<gene>
    <name evidence="2" type="ORF">BJF93_01315</name>
</gene>
<comment type="caution">
    <text evidence="2">The sequence shown here is derived from an EMBL/GenBank/DDBJ whole genome shotgun (WGS) entry which is preliminary data.</text>
</comment>
<name>A0A1Q9B270_9HYPH</name>
<dbReference type="AlphaFoldDB" id="A0A1Q9B270"/>